<evidence type="ECO:0000256" key="5">
    <source>
        <dbReference type="ARBA" id="ARBA00023242"/>
    </source>
</evidence>
<accession>A0ABR2R7W1</accession>
<name>A0ABR2R7W1_9ROSI</name>
<evidence type="ECO:0000256" key="6">
    <source>
        <dbReference type="ARBA" id="ARBA00024199"/>
    </source>
</evidence>
<dbReference type="Proteomes" id="UP001396334">
    <property type="component" value="Unassembled WGS sequence"/>
</dbReference>
<comment type="similarity">
    <text evidence="6">Belongs to the SOFL plant protein family.</text>
</comment>
<dbReference type="InterPro" id="IPR044670">
    <property type="entry name" value="SOFL"/>
</dbReference>
<gene>
    <name evidence="8" type="ORF">V6N11_080304</name>
</gene>
<keyword evidence="3" id="KW-0203">Cytokinin biosynthesis</keyword>
<feature type="region of interest" description="Disordered" evidence="7">
    <location>
        <begin position="1"/>
        <end position="129"/>
    </location>
</feature>
<evidence type="ECO:0000256" key="1">
    <source>
        <dbReference type="ARBA" id="ARBA00004496"/>
    </source>
</evidence>
<evidence type="ECO:0000313" key="9">
    <source>
        <dbReference type="Proteomes" id="UP001396334"/>
    </source>
</evidence>
<reference evidence="8 9" key="1">
    <citation type="journal article" date="2024" name="G3 (Bethesda)">
        <title>Genome assembly of Hibiscus sabdariffa L. provides insights into metabolisms of medicinal natural products.</title>
        <authorList>
            <person name="Kim T."/>
        </authorList>
    </citation>
    <scope>NUCLEOTIDE SEQUENCE [LARGE SCALE GENOMIC DNA]</scope>
    <source>
        <strain evidence="8">TK-2024</strain>
        <tissue evidence="8">Old leaves</tissue>
    </source>
</reference>
<evidence type="ECO:0000256" key="2">
    <source>
        <dbReference type="ARBA" id="ARBA00022490"/>
    </source>
</evidence>
<evidence type="ECO:0000313" key="8">
    <source>
        <dbReference type="EMBL" id="KAK9008826.1"/>
    </source>
</evidence>
<dbReference type="PANTHER" id="PTHR33347">
    <property type="entry name" value="OSJNBA0091C07.3 PROTEIN"/>
    <property type="match status" value="1"/>
</dbReference>
<feature type="compositionally biased region" description="Polar residues" evidence="7">
    <location>
        <begin position="44"/>
        <end position="54"/>
    </location>
</feature>
<keyword evidence="4" id="KW-0932">Cytokinin signaling pathway</keyword>
<keyword evidence="5" id="KW-0539">Nucleus</keyword>
<keyword evidence="9" id="KW-1185">Reference proteome</keyword>
<organism evidence="8 9">
    <name type="scientific">Hibiscus sabdariffa</name>
    <name type="common">roselle</name>
    <dbReference type="NCBI Taxonomy" id="183260"/>
    <lineage>
        <taxon>Eukaryota</taxon>
        <taxon>Viridiplantae</taxon>
        <taxon>Streptophyta</taxon>
        <taxon>Embryophyta</taxon>
        <taxon>Tracheophyta</taxon>
        <taxon>Spermatophyta</taxon>
        <taxon>Magnoliopsida</taxon>
        <taxon>eudicotyledons</taxon>
        <taxon>Gunneridae</taxon>
        <taxon>Pentapetalae</taxon>
        <taxon>rosids</taxon>
        <taxon>malvids</taxon>
        <taxon>Malvales</taxon>
        <taxon>Malvaceae</taxon>
        <taxon>Malvoideae</taxon>
        <taxon>Hibiscus</taxon>
    </lineage>
</organism>
<dbReference type="EMBL" id="JBBPBN010000025">
    <property type="protein sequence ID" value="KAK9008826.1"/>
    <property type="molecule type" value="Genomic_DNA"/>
</dbReference>
<evidence type="ECO:0000256" key="7">
    <source>
        <dbReference type="SAM" id="MobiDB-lite"/>
    </source>
</evidence>
<feature type="compositionally biased region" description="Basic and acidic residues" evidence="7">
    <location>
        <begin position="59"/>
        <end position="76"/>
    </location>
</feature>
<keyword evidence="2" id="KW-0963">Cytoplasm</keyword>
<proteinExistence type="inferred from homology"/>
<feature type="compositionally biased region" description="Low complexity" evidence="7">
    <location>
        <begin position="111"/>
        <end position="120"/>
    </location>
</feature>
<feature type="compositionally biased region" description="Basic and acidic residues" evidence="7">
    <location>
        <begin position="86"/>
        <end position="110"/>
    </location>
</feature>
<protein>
    <submittedName>
        <fullName evidence="8">Uncharacterized protein</fullName>
    </submittedName>
</protein>
<evidence type="ECO:0000256" key="3">
    <source>
        <dbReference type="ARBA" id="ARBA00022712"/>
    </source>
</evidence>
<feature type="compositionally biased region" description="Acidic residues" evidence="7">
    <location>
        <begin position="27"/>
        <end position="42"/>
    </location>
</feature>
<comment type="caution">
    <text evidence="8">The sequence shown here is derived from an EMBL/GenBank/DDBJ whole genome shotgun (WGS) entry which is preliminary data.</text>
</comment>
<dbReference type="PANTHER" id="PTHR33347:SF31">
    <property type="entry name" value="PROTEIN SOB FIVE-LIKE 1"/>
    <property type="match status" value="1"/>
</dbReference>
<evidence type="ECO:0000256" key="4">
    <source>
        <dbReference type="ARBA" id="ARBA00022864"/>
    </source>
</evidence>
<sequence>MEPSEILGGAEECHSSESGWTMYIGDTADDDATLASETDDSMASDASSGPTHQGPQLEGRFRSKHGEDGRHCYSDKKARKSSVGKQKLEMKMKQDKEEKQEMSFKTKESSTRSPSGSPSTARINMGLGK</sequence>
<comment type="subcellular location">
    <subcellularLocation>
        <location evidence="1">Cytoplasm</location>
    </subcellularLocation>
</comment>